<dbReference type="Proteomes" id="UP001529510">
    <property type="component" value="Unassembled WGS sequence"/>
</dbReference>
<feature type="region of interest" description="Disordered" evidence="1">
    <location>
        <begin position="43"/>
        <end position="71"/>
    </location>
</feature>
<gene>
    <name evidence="2" type="ORF">M9458_041645</name>
</gene>
<accession>A0ABD0NKI7</accession>
<evidence type="ECO:0000256" key="1">
    <source>
        <dbReference type="SAM" id="MobiDB-lite"/>
    </source>
</evidence>
<evidence type="ECO:0000313" key="2">
    <source>
        <dbReference type="EMBL" id="KAL0162249.1"/>
    </source>
</evidence>
<sequence length="137" mass="14828">QQPWIVDFDLGSTSSLSFTDIYLEQPELGDPDFQNKLDSILQEGSTSGYRPSSSITTIHENEVGSGPGMGQRTQVLRLSLSPRSSLSSLSPPCSPLVTDASFLSGEAFSGPASQLDLDLQTRLMELRLEEDHQQGAV</sequence>
<feature type="non-terminal residue" evidence="2">
    <location>
        <position position="137"/>
    </location>
</feature>
<comment type="caution">
    <text evidence="2">The sequence shown here is derived from an EMBL/GenBank/DDBJ whole genome shotgun (WGS) entry which is preliminary data.</text>
</comment>
<protein>
    <submittedName>
        <fullName evidence="2">Uncharacterized protein</fullName>
    </submittedName>
</protein>
<name>A0ABD0NKI7_CIRMR</name>
<feature type="non-terminal residue" evidence="2">
    <location>
        <position position="1"/>
    </location>
</feature>
<keyword evidence="3" id="KW-1185">Reference proteome</keyword>
<evidence type="ECO:0000313" key="3">
    <source>
        <dbReference type="Proteomes" id="UP001529510"/>
    </source>
</evidence>
<organism evidence="2 3">
    <name type="scientific">Cirrhinus mrigala</name>
    <name type="common">Mrigala</name>
    <dbReference type="NCBI Taxonomy" id="683832"/>
    <lineage>
        <taxon>Eukaryota</taxon>
        <taxon>Metazoa</taxon>
        <taxon>Chordata</taxon>
        <taxon>Craniata</taxon>
        <taxon>Vertebrata</taxon>
        <taxon>Euteleostomi</taxon>
        <taxon>Actinopterygii</taxon>
        <taxon>Neopterygii</taxon>
        <taxon>Teleostei</taxon>
        <taxon>Ostariophysi</taxon>
        <taxon>Cypriniformes</taxon>
        <taxon>Cyprinidae</taxon>
        <taxon>Labeoninae</taxon>
        <taxon>Labeonini</taxon>
        <taxon>Cirrhinus</taxon>
    </lineage>
</organism>
<reference evidence="2 3" key="1">
    <citation type="submission" date="2024-05" db="EMBL/GenBank/DDBJ databases">
        <title>Genome sequencing and assembly of Indian major carp, Cirrhinus mrigala (Hamilton, 1822).</title>
        <authorList>
            <person name="Mohindra V."/>
            <person name="Chowdhury L.M."/>
            <person name="Lal K."/>
            <person name="Jena J.K."/>
        </authorList>
    </citation>
    <scope>NUCLEOTIDE SEQUENCE [LARGE SCALE GENOMIC DNA]</scope>
    <source>
        <strain evidence="2">CM1030</strain>
        <tissue evidence="2">Blood</tissue>
    </source>
</reference>
<dbReference type="EMBL" id="JAMKFB020000021">
    <property type="protein sequence ID" value="KAL0162249.1"/>
    <property type="molecule type" value="Genomic_DNA"/>
</dbReference>
<feature type="compositionally biased region" description="Polar residues" evidence="1">
    <location>
        <begin position="43"/>
        <end position="58"/>
    </location>
</feature>
<proteinExistence type="predicted"/>
<dbReference type="AlphaFoldDB" id="A0ABD0NKI7"/>